<sequence length="116" mass="13308">MDKFSIELLEKVNSFYATSFSQLMTITLGLVAFVGVLVPILFTFYHNRKVKLESELLQKNIEQKVSEAQAELMKYITQEVCSKFDSACSESDKRLHVLSAGLFHLQANFQIKNKRL</sequence>
<organism evidence="2 3">
    <name type="scientific">Vibrio metoecus</name>
    <dbReference type="NCBI Taxonomy" id="1481663"/>
    <lineage>
        <taxon>Bacteria</taxon>
        <taxon>Pseudomonadati</taxon>
        <taxon>Pseudomonadota</taxon>
        <taxon>Gammaproteobacteria</taxon>
        <taxon>Vibrionales</taxon>
        <taxon>Vibrionaceae</taxon>
        <taxon>Vibrio</taxon>
    </lineage>
</organism>
<dbReference type="EMBL" id="LCUF01000040">
    <property type="protein sequence ID" value="KQA22477.1"/>
    <property type="molecule type" value="Genomic_DNA"/>
</dbReference>
<dbReference type="PATRIC" id="fig|1481663.8.peg.3897"/>
<protein>
    <submittedName>
        <fullName evidence="2">Uncharacterized protein</fullName>
    </submittedName>
</protein>
<dbReference type="AlphaFoldDB" id="A0A0Q0T6Q4"/>
<name>A0A0Q0T6Q4_VIBMT</name>
<keyword evidence="1" id="KW-0812">Transmembrane</keyword>
<keyword evidence="1" id="KW-0472">Membrane</keyword>
<gene>
    <name evidence="2" type="ORF">AAY55_17105</name>
</gene>
<feature type="transmembrane region" description="Helical" evidence="1">
    <location>
        <begin position="20"/>
        <end position="45"/>
    </location>
</feature>
<comment type="caution">
    <text evidence="2">The sequence shown here is derived from an EMBL/GenBank/DDBJ whole genome shotgun (WGS) entry which is preliminary data.</text>
</comment>
<accession>A0A0Q0T6Q4</accession>
<evidence type="ECO:0000256" key="1">
    <source>
        <dbReference type="SAM" id="Phobius"/>
    </source>
</evidence>
<evidence type="ECO:0000313" key="3">
    <source>
        <dbReference type="Proteomes" id="UP000053724"/>
    </source>
</evidence>
<keyword evidence="1" id="KW-1133">Transmembrane helix</keyword>
<proteinExistence type="predicted"/>
<reference evidence="2 3" key="1">
    <citation type="journal article" date="2015" name="Genome Biol. Evol.">
        <title>The Dynamics of Genetic Interactions between Vibrio metoecus and Vibrio cholerae, Two Close Relatives Co-Occurring in the Environment.</title>
        <authorList>
            <person name="Orata F.D."/>
            <person name="Kirchberger P.C."/>
            <person name="Meheust R."/>
            <person name="Barlow E.J."/>
            <person name="Tarr C.L."/>
            <person name="Boucher Y."/>
        </authorList>
    </citation>
    <scope>NUCLEOTIDE SEQUENCE [LARGE SCALE GENOMIC DNA]</scope>
    <source>
        <strain evidence="2 3">08-2459</strain>
    </source>
</reference>
<evidence type="ECO:0000313" key="2">
    <source>
        <dbReference type="EMBL" id="KQA22477.1"/>
    </source>
</evidence>
<dbReference type="Proteomes" id="UP000053724">
    <property type="component" value="Unassembled WGS sequence"/>
</dbReference>